<reference evidence="8 9" key="1">
    <citation type="submission" date="2019-12" db="EMBL/GenBank/DDBJ databases">
        <title>The whole genome sequencing of a strain isolated from a Mars analog, Dalangtan Playa.</title>
        <authorList>
            <person name="Huang T."/>
        </authorList>
    </citation>
    <scope>NUCLEOTIDE SEQUENCE [LARGE SCALE GENOMIC DNA]</scope>
    <source>
        <strain evidence="8 9">DP4-553-S</strain>
    </source>
</reference>
<name>A0ABX7VWW8_9BACI</name>
<dbReference type="InterPro" id="IPR036046">
    <property type="entry name" value="Acylphosphatase-like_dom_sf"/>
</dbReference>
<evidence type="ECO:0000256" key="4">
    <source>
        <dbReference type="ARBA" id="ARBA00047645"/>
    </source>
</evidence>
<dbReference type="Gene3D" id="3.30.70.100">
    <property type="match status" value="1"/>
</dbReference>
<evidence type="ECO:0000313" key="8">
    <source>
        <dbReference type="EMBL" id="QTN01480.1"/>
    </source>
</evidence>
<dbReference type="EMBL" id="CP046956">
    <property type="protein sequence ID" value="QTN01480.1"/>
    <property type="molecule type" value="Genomic_DNA"/>
</dbReference>
<feature type="active site" evidence="5">
    <location>
        <position position="31"/>
    </location>
</feature>
<dbReference type="Proteomes" id="UP000665043">
    <property type="component" value="Chromosome"/>
</dbReference>
<sequence>MIAKGNVQGVGFRATAQQKAMEIGVKGWVRNLPNGDVELEAEGTDSQVDKFIETIRKGPHRFIKVEDLDVERNQADKGYDSFEVRY</sequence>
<keyword evidence="5" id="KW-0378">Hydrolase</keyword>
<protein>
    <recommendedName>
        <fullName evidence="3 5">acylphosphatase</fullName>
        <ecNumber evidence="2 5">3.6.1.7</ecNumber>
    </recommendedName>
</protein>
<dbReference type="PANTHER" id="PTHR47268:SF4">
    <property type="entry name" value="ACYLPHOSPHATASE"/>
    <property type="match status" value="1"/>
</dbReference>
<dbReference type="InterPro" id="IPR001792">
    <property type="entry name" value="Acylphosphatase-like_dom"/>
</dbReference>
<dbReference type="PROSITE" id="PS51160">
    <property type="entry name" value="ACYLPHOSPHATASE_3"/>
    <property type="match status" value="1"/>
</dbReference>
<evidence type="ECO:0000256" key="1">
    <source>
        <dbReference type="ARBA" id="ARBA00005614"/>
    </source>
</evidence>
<evidence type="ECO:0000256" key="6">
    <source>
        <dbReference type="RuleBase" id="RU004168"/>
    </source>
</evidence>
<dbReference type="Pfam" id="PF00708">
    <property type="entry name" value="Acylphosphatase"/>
    <property type="match status" value="1"/>
</dbReference>
<evidence type="ECO:0000256" key="3">
    <source>
        <dbReference type="ARBA" id="ARBA00015991"/>
    </source>
</evidence>
<dbReference type="InterPro" id="IPR020456">
    <property type="entry name" value="Acylphosphatase"/>
</dbReference>
<dbReference type="SUPFAM" id="SSF54975">
    <property type="entry name" value="Acylphosphatase/BLUF domain-like"/>
    <property type="match status" value="1"/>
</dbReference>
<evidence type="ECO:0000313" key="9">
    <source>
        <dbReference type="Proteomes" id="UP000665043"/>
    </source>
</evidence>
<comment type="catalytic activity">
    <reaction evidence="4 5">
        <text>an acyl phosphate + H2O = a carboxylate + phosphate + H(+)</text>
        <dbReference type="Rhea" id="RHEA:14965"/>
        <dbReference type="ChEBI" id="CHEBI:15377"/>
        <dbReference type="ChEBI" id="CHEBI:15378"/>
        <dbReference type="ChEBI" id="CHEBI:29067"/>
        <dbReference type="ChEBI" id="CHEBI:43474"/>
        <dbReference type="ChEBI" id="CHEBI:59918"/>
        <dbReference type="EC" id="3.6.1.7"/>
    </reaction>
</comment>
<accession>A0ABX7VWW8</accession>
<feature type="active site" evidence="5">
    <location>
        <position position="13"/>
    </location>
</feature>
<gene>
    <name evidence="8" type="ORF">ERJ70_09905</name>
</gene>
<evidence type="ECO:0000256" key="5">
    <source>
        <dbReference type="PROSITE-ProRule" id="PRU00520"/>
    </source>
</evidence>
<proteinExistence type="inferred from homology"/>
<evidence type="ECO:0000256" key="2">
    <source>
        <dbReference type="ARBA" id="ARBA00012150"/>
    </source>
</evidence>
<dbReference type="EC" id="3.6.1.7" evidence="2 5"/>
<comment type="similarity">
    <text evidence="1 6">Belongs to the acylphosphatase family.</text>
</comment>
<evidence type="ECO:0000259" key="7">
    <source>
        <dbReference type="PROSITE" id="PS51160"/>
    </source>
</evidence>
<organism evidence="8 9">
    <name type="scientific">Sediminibacillus dalangtanensis</name>
    <dbReference type="NCBI Taxonomy" id="2729421"/>
    <lineage>
        <taxon>Bacteria</taxon>
        <taxon>Bacillati</taxon>
        <taxon>Bacillota</taxon>
        <taxon>Bacilli</taxon>
        <taxon>Bacillales</taxon>
        <taxon>Bacillaceae</taxon>
        <taxon>Sediminibacillus</taxon>
    </lineage>
</organism>
<dbReference type="PANTHER" id="PTHR47268">
    <property type="entry name" value="ACYLPHOSPHATASE"/>
    <property type="match status" value="1"/>
</dbReference>
<dbReference type="PROSITE" id="PS00151">
    <property type="entry name" value="ACYLPHOSPHATASE_2"/>
    <property type="match status" value="1"/>
</dbReference>
<keyword evidence="9" id="KW-1185">Reference proteome</keyword>
<feature type="domain" description="Acylphosphatase-like" evidence="7">
    <location>
        <begin position="1"/>
        <end position="86"/>
    </location>
</feature>
<dbReference type="InterPro" id="IPR017968">
    <property type="entry name" value="Acylphosphatase_CS"/>
</dbReference>